<feature type="transmembrane region" description="Helical" evidence="1">
    <location>
        <begin position="49"/>
        <end position="68"/>
    </location>
</feature>
<feature type="transmembrane region" description="Helical" evidence="1">
    <location>
        <begin position="89"/>
        <end position="109"/>
    </location>
</feature>
<gene>
    <name evidence="2" type="ORF">JI739_21845</name>
</gene>
<dbReference type="EMBL" id="JAEQNA010000010">
    <property type="protein sequence ID" value="MBL0422995.1"/>
    <property type="molecule type" value="Genomic_DNA"/>
</dbReference>
<dbReference type="Proteomes" id="UP000613011">
    <property type="component" value="Unassembled WGS sequence"/>
</dbReference>
<feature type="transmembrane region" description="Helical" evidence="1">
    <location>
        <begin position="21"/>
        <end position="43"/>
    </location>
</feature>
<organism evidence="2 3">
    <name type="scientific">Ramlibacter aurantiacus</name>
    <dbReference type="NCBI Taxonomy" id="2801330"/>
    <lineage>
        <taxon>Bacteria</taxon>
        <taxon>Pseudomonadati</taxon>
        <taxon>Pseudomonadota</taxon>
        <taxon>Betaproteobacteria</taxon>
        <taxon>Burkholderiales</taxon>
        <taxon>Comamonadaceae</taxon>
        <taxon>Ramlibacter</taxon>
    </lineage>
</organism>
<protein>
    <submittedName>
        <fullName evidence="2">Uncharacterized protein</fullName>
    </submittedName>
</protein>
<sequence length="136" mass="14054">MTVIDPQTGAGGYLIEGGARGGWLIVAFVIAVLVLAGFVLVSLLMAGMIGLPGFLIGMVGLVGAYIDLLSELAKVESADDFNRLLSLTALRGFSSLVLMGIGAAFYASLQSVAGLSQLTPFSLLNAALLLMTGWFI</sequence>
<evidence type="ECO:0000256" key="1">
    <source>
        <dbReference type="SAM" id="Phobius"/>
    </source>
</evidence>
<reference evidence="2" key="1">
    <citation type="submission" date="2021-01" db="EMBL/GenBank/DDBJ databases">
        <title>Ramlibacter sp. strain AW1 16S ribosomal RNA gene Genome sequencing and assembly.</title>
        <authorList>
            <person name="Kang M."/>
        </authorList>
    </citation>
    <scope>NUCLEOTIDE SEQUENCE</scope>
    <source>
        <strain evidence="2">AW1</strain>
    </source>
</reference>
<keyword evidence="3" id="KW-1185">Reference proteome</keyword>
<feature type="transmembrane region" description="Helical" evidence="1">
    <location>
        <begin position="115"/>
        <end position="135"/>
    </location>
</feature>
<evidence type="ECO:0000313" key="3">
    <source>
        <dbReference type="Proteomes" id="UP000613011"/>
    </source>
</evidence>
<keyword evidence="1" id="KW-0812">Transmembrane</keyword>
<keyword evidence="1" id="KW-0472">Membrane</keyword>
<evidence type="ECO:0000313" key="2">
    <source>
        <dbReference type="EMBL" id="MBL0422995.1"/>
    </source>
</evidence>
<keyword evidence="1" id="KW-1133">Transmembrane helix</keyword>
<comment type="caution">
    <text evidence="2">The sequence shown here is derived from an EMBL/GenBank/DDBJ whole genome shotgun (WGS) entry which is preliminary data.</text>
</comment>
<accession>A0A936ZSU0</accession>
<name>A0A936ZSU0_9BURK</name>
<proteinExistence type="predicted"/>
<dbReference type="AlphaFoldDB" id="A0A936ZSU0"/>